<accession>A0AC60PIT8</accession>
<name>A0AC60PIT8_IXOPE</name>
<organism evidence="1 2">
    <name type="scientific">Ixodes persulcatus</name>
    <name type="common">Taiga tick</name>
    <dbReference type="NCBI Taxonomy" id="34615"/>
    <lineage>
        <taxon>Eukaryota</taxon>
        <taxon>Metazoa</taxon>
        <taxon>Ecdysozoa</taxon>
        <taxon>Arthropoda</taxon>
        <taxon>Chelicerata</taxon>
        <taxon>Arachnida</taxon>
        <taxon>Acari</taxon>
        <taxon>Parasitiformes</taxon>
        <taxon>Ixodida</taxon>
        <taxon>Ixodoidea</taxon>
        <taxon>Ixodidae</taxon>
        <taxon>Ixodinae</taxon>
        <taxon>Ixodes</taxon>
    </lineage>
</organism>
<reference evidence="1 2" key="1">
    <citation type="journal article" date="2020" name="Cell">
        <title>Large-Scale Comparative Analyses of Tick Genomes Elucidate Their Genetic Diversity and Vector Capacities.</title>
        <authorList>
            <consortium name="Tick Genome and Microbiome Consortium (TIGMIC)"/>
            <person name="Jia N."/>
            <person name="Wang J."/>
            <person name="Shi W."/>
            <person name="Du L."/>
            <person name="Sun Y."/>
            <person name="Zhan W."/>
            <person name="Jiang J.F."/>
            <person name="Wang Q."/>
            <person name="Zhang B."/>
            <person name="Ji P."/>
            <person name="Bell-Sakyi L."/>
            <person name="Cui X.M."/>
            <person name="Yuan T.T."/>
            <person name="Jiang B.G."/>
            <person name="Yang W.F."/>
            <person name="Lam T.T."/>
            <person name="Chang Q.C."/>
            <person name="Ding S.J."/>
            <person name="Wang X.J."/>
            <person name="Zhu J.G."/>
            <person name="Ruan X.D."/>
            <person name="Zhao L."/>
            <person name="Wei J.T."/>
            <person name="Ye R.Z."/>
            <person name="Que T.C."/>
            <person name="Du C.H."/>
            <person name="Zhou Y.H."/>
            <person name="Cheng J.X."/>
            <person name="Dai P.F."/>
            <person name="Guo W.B."/>
            <person name="Han X.H."/>
            <person name="Huang E.J."/>
            <person name="Li L.F."/>
            <person name="Wei W."/>
            <person name="Gao Y.C."/>
            <person name="Liu J.Z."/>
            <person name="Shao H.Z."/>
            <person name="Wang X."/>
            <person name="Wang C.C."/>
            <person name="Yang T.C."/>
            <person name="Huo Q.B."/>
            <person name="Li W."/>
            <person name="Chen H.Y."/>
            <person name="Chen S.E."/>
            <person name="Zhou L.G."/>
            <person name="Ni X.B."/>
            <person name="Tian J.H."/>
            <person name="Sheng Y."/>
            <person name="Liu T."/>
            <person name="Pan Y.S."/>
            <person name="Xia L.Y."/>
            <person name="Li J."/>
            <person name="Zhao F."/>
            <person name="Cao W.C."/>
        </authorList>
    </citation>
    <scope>NUCLEOTIDE SEQUENCE [LARGE SCALE GENOMIC DNA]</scope>
    <source>
        <strain evidence="1">Iper-2018</strain>
    </source>
</reference>
<evidence type="ECO:0000313" key="1">
    <source>
        <dbReference type="EMBL" id="KAG0420078.1"/>
    </source>
</evidence>
<sequence length="278" mass="30345">ILCPESDSLVRDEFDGLNWLPPTELQMRVPLSRAMAAWATGKADGRVAAPLNGHLSLASGAGGSRHQLYHERWRVSGRRVVAESPARVRGAEPWTGLTAERHGSLEDGGQLRDRCSVIPEDDAPSGEKMPDLVVMKSPWTVIDVPYEQTARDRARPAPHHTDGHDCRANTRGCGSGGNANEGRIAVPAGRSFLGFVEETFPALPGGQSRSRVEKLGDGVGGATFFGRLARWGSSWQCCCSPRSKLLRGRCVSERRCFSFKYNRLQHIHSRGSAHQDAL</sequence>
<dbReference type="Proteomes" id="UP000805193">
    <property type="component" value="Unassembled WGS sequence"/>
</dbReference>
<proteinExistence type="predicted"/>
<keyword evidence="2" id="KW-1185">Reference proteome</keyword>
<gene>
    <name evidence="1" type="ORF">HPB47_003687</name>
</gene>
<evidence type="ECO:0000313" key="2">
    <source>
        <dbReference type="Proteomes" id="UP000805193"/>
    </source>
</evidence>
<feature type="non-terminal residue" evidence="1">
    <location>
        <position position="1"/>
    </location>
</feature>
<comment type="caution">
    <text evidence="1">The sequence shown here is derived from an EMBL/GenBank/DDBJ whole genome shotgun (WGS) entry which is preliminary data.</text>
</comment>
<protein>
    <submittedName>
        <fullName evidence="1">Uncharacterized protein</fullName>
    </submittedName>
</protein>
<dbReference type="EMBL" id="JABSTQ010010547">
    <property type="protein sequence ID" value="KAG0420078.1"/>
    <property type="molecule type" value="Genomic_DNA"/>
</dbReference>